<evidence type="ECO:0008006" key="3">
    <source>
        <dbReference type="Google" id="ProtNLM"/>
    </source>
</evidence>
<dbReference type="Gene3D" id="3.40.50.300">
    <property type="entry name" value="P-loop containing nucleotide triphosphate hydrolases"/>
    <property type="match status" value="1"/>
</dbReference>
<dbReference type="OrthoDB" id="8954335at2759"/>
<organism evidence="1 2">
    <name type="scientific">Ceriporiopsis subvermispora (strain B)</name>
    <name type="common">White-rot fungus</name>
    <name type="synonym">Gelatoporia subvermispora</name>
    <dbReference type="NCBI Taxonomy" id="914234"/>
    <lineage>
        <taxon>Eukaryota</taxon>
        <taxon>Fungi</taxon>
        <taxon>Dikarya</taxon>
        <taxon>Basidiomycota</taxon>
        <taxon>Agaricomycotina</taxon>
        <taxon>Agaricomycetes</taxon>
        <taxon>Polyporales</taxon>
        <taxon>Gelatoporiaceae</taxon>
        <taxon>Gelatoporia</taxon>
    </lineage>
</organism>
<dbReference type="EMBL" id="KB445791">
    <property type="protein sequence ID" value="EMD41304.1"/>
    <property type="molecule type" value="Genomic_DNA"/>
</dbReference>
<dbReference type="AlphaFoldDB" id="M2PWU2"/>
<evidence type="ECO:0000313" key="1">
    <source>
        <dbReference type="EMBL" id="EMD41304.1"/>
    </source>
</evidence>
<gene>
    <name evidence="1" type="ORF">CERSUDRAFT_89875</name>
</gene>
<protein>
    <recommendedName>
        <fullName evidence="3">G domain-containing protein</fullName>
    </recommendedName>
</protein>
<dbReference type="STRING" id="914234.M2PWU2"/>
<reference evidence="1 2" key="1">
    <citation type="journal article" date="2012" name="Proc. Natl. Acad. Sci. U.S.A.">
        <title>Comparative genomics of Ceriporiopsis subvermispora and Phanerochaete chrysosporium provide insight into selective ligninolysis.</title>
        <authorList>
            <person name="Fernandez-Fueyo E."/>
            <person name="Ruiz-Duenas F.J."/>
            <person name="Ferreira P."/>
            <person name="Floudas D."/>
            <person name="Hibbett D.S."/>
            <person name="Canessa P."/>
            <person name="Larrondo L.F."/>
            <person name="James T.Y."/>
            <person name="Seelenfreund D."/>
            <person name="Lobos S."/>
            <person name="Polanco R."/>
            <person name="Tello M."/>
            <person name="Honda Y."/>
            <person name="Watanabe T."/>
            <person name="Watanabe T."/>
            <person name="Ryu J.S."/>
            <person name="Kubicek C.P."/>
            <person name="Schmoll M."/>
            <person name="Gaskell J."/>
            <person name="Hammel K.E."/>
            <person name="St John F.J."/>
            <person name="Vanden Wymelenberg A."/>
            <person name="Sabat G."/>
            <person name="Splinter BonDurant S."/>
            <person name="Syed K."/>
            <person name="Yadav J.S."/>
            <person name="Doddapaneni H."/>
            <person name="Subramanian V."/>
            <person name="Lavin J.L."/>
            <person name="Oguiza J.A."/>
            <person name="Perez G."/>
            <person name="Pisabarro A.G."/>
            <person name="Ramirez L."/>
            <person name="Santoyo F."/>
            <person name="Master E."/>
            <person name="Coutinho P.M."/>
            <person name="Henrissat B."/>
            <person name="Lombard V."/>
            <person name="Magnuson J.K."/>
            <person name="Kuees U."/>
            <person name="Hori C."/>
            <person name="Igarashi K."/>
            <person name="Samejima M."/>
            <person name="Held B.W."/>
            <person name="Barry K.W."/>
            <person name="LaButti K.M."/>
            <person name="Lapidus A."/>
            <person name="Lindquist E.A."/>
            <person name="Lucas S.M."/>
            <person name="Riley R."/>
            <person name="Salamov A.A."/>
            <person name="Hoffmeister D."/>
            <person name="Schwenk D."/>
            <person name="Hadar Y."/>
            <person name="Yarden O."/>
            <person name="de Vries R.P."/>
            <person name="Wiebenga A."/>
            <person name="Stenlid J."/>
            <person name="Eastwood D."/>
            <person name="Grigoriev I.V."/>
            <person name="Berka R.M."/>
            <person name="Blanchette R.A."/>
            <person name="Kersten P."/>
            <person name="Martinez A.T."/>
            <person name="Vicuna R."/>
            <person name="Cullen D."/>
        </authorList>
    </citation>
    <scope>NUCLEOTIDE SEQUENCE [LARGE SCALE GENOMIC DNA]</scope>
    <source>
        <strain evidence="1 2">B</strain>
    </source>
</reference>
<proteinExistence type="predicted"/>
<dbReference type="SUPFAM" id="SSF52540">
    <property type="entry name" value="P-loop containing nucleoside triphosphate hydrolases"/>
    <property type="match status" value="1"/>
</dbReference>
<dbReference type="InterPro" id="IPR027417">
    <property type="entry name" value="P-loop_NTPase"/>
</dbReference>
<evidence type="ECO:0000313" key="2">
    <source>
        <dbReference type="Proteomes" id="UP000016930"/>
    </source>
</evidence>
<accession>M2PWU2</accession>
<dbReference type="HOGENOM" id="CLU_1440879_0_0_1"/>
<keyword evidence="2" id="KW-1185">Reference proteome</keyword>
<dbReference type="Proteomes" id="UP000016930">
    <property type="component" value="Unassembled WGS sequence"/>
</dbReference>
<name>M2PWU2_CERS8</name>
<sequence>MQLEYLVGVMGVDGAGKSSMVKLLSNDERIQPGRDLSSLSSRMQPTCPFNVNGKTVALIDTYGIDGNQIDSERLVVRNMESCLKSAEKEGAKRAGVLWLHSVDRDSPTMITVNTMKTLAGLCAARTSPPDLRKVVIVITQWETVSQDIAVESETRLKSEGFKRLLDAGARLERHDGTLDSGLQILSRLLSSDQ</sequence>